<dbReference type="InterPro" id="IPR005025">
    <property type="entry name" value="FMN_Rdtase-like_dom"/>
</dbReference>
<evidence type="ECO:0000313" key="7">
    <source>
        <dbReference type="Proteomes" id="UP000579153"/>
    </source>
</evidence>
<organism evidence="6 7">
    <name type="scientific">Nonomuraea jabiensis</name>
    <dbReference type="NCBI Taxonomy" id="882448"/>
    <lineage>
        <taxon>Bacteria</taxon>
        <taxon>Bacillati</taxon>
        <taxon>Actinomycetota</taxon>
        <taxon>Actinomycetes</taxon>
        <taxon>Streptosporangiales</taxon>
        <taxon>Streptosporangiaceae</taxon>
        <taxon>Nonomuraea</taxon>
    </lineage>
</organism>
<dbReference type="PROSITE" id="PS00041">
    <property type="entry name" value="HTH_ARAC_FAMILY_1"/>
    <property type="match status" value="1"/>
</dbReference>
<dbReference type="SUPFAM" id="SSF46689">
    <property type="entry name" value="Homeodomain-like"/>
    <property type="match status" value="2"/>
</dbReference>
<dbReference type="RefSeq" id="WP_185067545.1">
    <property type="nucleotide sequence ID" value="NZ_JACHMB010000001.1"/>
</dbReference>
<dbReference type="PANTHER" id="PTHR43280:SF34">
    <property type="entry name" value="ARAC-FAMILY TRANSCRIPTIONAL REGULATOR"/>
    <property type="match status" value="1"/>
</dbReference>
<gene>
    <name evidence="6" type="ORF">HD596_000335</name>
</gene>
<dbReference type="GO" id="GO:0003700">
    <property type="term" value="F:DNA-binding transcription factor activity"/>
    <property type="evidence" value="ECO:0007669"/>
    <property type="project" value="InterPro"/>
</dbReference>
<dbReference type="Proteomes" id="UP000579153">
    <property type="component" value="Unassembled WGS sequence"/>
</dbReference>
<dbReference type="InterPro" id="IPR018062">
    <property type="entry name" value="HTH_AraC-typ_CS"/>
</dbReference>
<proteinExistence type="predicted"/>
<evidence type="ECO:0000256" key="2">
    <source>
        <dbReference type="ARBA" id="ARBA00023125"/>
    </source>
</evidence>
<dbReference type="Pfam" id="PF03358">
    <property type="entry name" value="FMN_red"/>
    <property type="match status" value="1"/>
</dbReference>
<dbReference type="InterPro" id="IPR029039">
    <property type="entry name" value="Flavoprotein-like_sf"/>
</dbReference>
<dbReference type="Gene3D" id="1.10.10.60">
    <property type="entry name" value="Homeodomain-like"/>
    <property type="match status" value="2"/>
</dbReference>
<evidence type="ECO:0000259" key="5">
    <source>
        <dbReference type="PROSITE" id="PS01124"/>
    </source>
</evidence>
<dbReference type="Pfam" id="PF12833">
    <property type="entry name" value="HTH_18"/>
    <property type="match status" value="1"/>
</dbReference>
<dbReference type="Gene3D" id="3.40.50.360">
    <property type="match status" value="1"/>
</dbReference>
<dbReference type="InterPro" id="IPR018060">
    <property type="entry name" value="HTH_AraC"/>
</dbReference>
<dbReference type="AlphaFoldDB" id="A0A7W9L7M9"/>
<evidence type="ECO:0000256" key="1">
    <source>
        <dbReference type="ARBA" id="ARBA00023015"/>
    </source>
</evidence>
<evidence type="ECO:0000313" key="6">
    <source>
        <dbReference type="EMBL" id="MBB5773579.1"/>
    </source>
</evidence>
<sequence length="328" mass="34898">MTLPPSHSAPPTVLVVSDVPAELPGLAPVLPALRDVIGKATGRPASWLWVGRPRRGAAADDTLRTWARRAHGLVLLAGVRNESCSVEVQLALDRLAGGALRRKPVGIVSVGVGQSSHAVDHLRVVLAALGAVAIPKALHLPVHEQPPPGLGQPRDGARAFVDELLWFAARLREDVPLTTAHPPKGHDHAAAVHVAAAISYITENFADNDLTLESAAHVAHMSRYHFSRTFKKHTGRRFIDFVTELRMQRAQTLLLKTDLPLSDICVQVGYRDLSHFQRTFKAAFAVTPSVYRSAALAGLTSAGAAQAGGPDASPSEPVLVSSCAGNQL</sequence>
<protein>
    <submittedName>
        <fullName evidence="6">AraC-like DNA-binding protein</fullName>
    </submittedName>
</protein>
<dbReference type="SMART" id="SM00342">
    <property type="entry name" value="HTH_ARAC"/>
    <property type="match status" value="1"/>
</dbReference>
<dbReference type="PRINTS" id="PR00032">
    <property type="entry name" value="HTHARAC"/>
</dbReference>
<feature type="domain" description="HTH araC/xylS-type" evidence="5">
    <location>
        <begin position="195"/>
        <end position="294"/>
    </location>
</feature>
<feature type="region of interest" description="Disordered" evidence="4">
    <location>
        <begin position="306"/>
        <end position="328"/>
    </location>
</feature>
<accession>A0A7W9L7M9</accession>
<dbReference type="EMBL" id="JACHMB010000001">
    <property type="protein sequence ID" value="MBB5773579.1"/>
    <property type="molecule type" value="Genomic_DNA"/>
</dbReference>
<keyword evidence="3" id="KW-0804">Transcription</keyword>
<keyword evidence="2 6" id="KW-0238">DNA-binding</keyword>
<evidence type="ECO:0000256" key="3">
    <source>
        <dbReference type="ARBA" id="ARBA00023163"/>
    </source>
</evidence>
<dbReference type="InterPro" id="IPR020449">
    <property type="entry name" value="Tscrpt_reg_AraC-type_HTH"/>
</dbReference>
<dbReference type="SUPFAM" id="SSF52218">
    <property type="entry name" value="Flavoproteins"/>
    <property type="match status" value="1"/>
</dbReference>
<name>A0A7W9L7M9_9ACTN</name>
<keyword evidence="1" id="KW-0805">Transcription regulation</keyword>
<keyword evidence="7" id="KW-1185">Reference proteome</keyword>
<dbReference type="InterPro" id="IPR009057">
    <property type="entry name" value="Homeodomain-like_sf"/>
</dbReference>
<dbReference type="GO" id="GO:0043565">
    <property type="term" value="F:sequence-specific DNA binding"/>
    <property type="evidence" value="ECO:0007669"/>
    <property type="project" value="InterPro"/>
</dbReference>
<dbReference type="GO" id="GO:0016491">
    <property type="term" value="F:oxidoreductase activity"/>
    <property type="evidence" value="ECO:0007669"/>
    <property type="project" value="InterPro"/>
</dbReference>
<dbReference type="PROSITE" id="PS01124">
    <property type="entry name" value="HTH_ARAC_FAMILY_2"/>
    <property type="match status" value="1"/>
</dbReference>
<reference evidence="6 7" key="1">
    <citation type="submission" date="2020-08" db="EMBL/GenBank/DDBJ databases">
        <title>Sequencing the genomes of 1000 actinobacteria strains.</title>
        <authorList>
            <person name="Klenk H.-P."/>
        </authorList>
    </citation>
    <scope>NUCLEOTIDE SEQUENCE [LARGE SCALE GENOMIC DNA]</scope>
    <source>
        <strain evidence="6 7">DSM 45507</strain>
    </source>
</reference>
<comment type="caution">
    <text evidence="6">The sequence shown here is derived from an EMBL/GenBank/DDBJ whole genome shotgun (WGS) entry which is preliminary data.</text>
</comment>
<evidence type="ECO:0000256" key="4">
    <source>
        <dbReference type="SAM" id="MobiDB-lite"/>
    </source>
</evidence>
<dbReference type="PANTHER" id="PTHR43280">
    <property type="entry name" value="ARAC-FAMILY TRANSCRIPTIONAL REGULATOR"/>
    <property type="match status" value="1"/>
</dbReference>